<feature type="modified residue" description="N6-(pyridoxal phosphate)lysine" evidence="2 3">
    <location>
        <position position="43"/>
    </location>
</feature>
<comment type="cofactor">
    <cofactor evidence="3">
        <name>pyridoxal 5'-phosphate</name>
        <dbReference type="ChEBI" id="CHEBI:597326"/>
    </cofactor>
</comment>
<protein>
    <recommendedName>
        <fullName evidence="2">Pyridoxal phosphate homeostasis protein</fullName>
        <shortName evidence="2">PLP homeostasis protein</shortName>
    </recommendedName>
</protein>
<gene>
    <name evidence="6" type="ORF">EX30DRAFT_345052</name>
</gene>
<evidence type="ECO:0000256" key="1">
    <source>
        <dbReference type="ARBA" id="ARBA00022898"/>
    </source>
</evidence>
<evidence type="ECO:0000313" key="7">
    <source>
        <dbReference type="Proteomes" id="UP000298138"/>
    </source>
</evidence>
<feature type="domain" description="Alanine racemase N-terminal" evidence="5">
    <location>
        <begin position="19"/>
        <end position="246"/>
    </location>
</feature>
<comment type="similarity">
    <text evidence="2 4">Belongs to the pyridoxal phosphate-binding protein YggS/PROSC family.</text>
</comment>
<dbReference type="InterPro" id="IPR011078">
    <property type="entry name" value="PyrdxlP_homeostasis"/>
</dbReference>
<reference evidence="6 7" key="1">
    <citation type="submission" date="2019-04" db="EMBL/GenBank/DDBJ databases">
        <title>Comparative genomics and transcriptomics to analyze fruiting body development in filamentous ascomycetes.</title>
        <authorList>
            <consortium name="DOE Joint Genome Institute"/>
            <person name="Lutkenhaus R."/>
            <person name="Traeger S."/>
            <person name="Breuer J."/>
            <person name="Kuo A."/>
            <person name="Lipzen A."/>
            <person name="Pangilinan J."/>
            <person name="Dilworth D."/>
            <person name="Sandor L."/>
            <person name="Poggeler S."/>
            <person name="Barry K."/>
            <person name="Grigoriev I.V."/>
            <person name="Nowrousian M."/>
        </authorList>
    </citation>
    <scope>NUCLEOTIDE SEQUENCE [LARGE SCALE GENOMIC DNA]</scope>
    <source>
        <strain evidence="6 7">CBS 389.68</strain>
    </source>
</reference>
<dbReference type="AlphaFoldDB" id="A0A4S2MM54"/>
<dbReference type="PIRSF" id="PIRSF004848">
    <property type="entry name" value="YBL036c_PLPDEIII"/>
    <property type="match status" value="1"/>
</dbReference>
<evidence type="ECO:0000256" key="3">
    <source>
        <dbReference type="PIRSR" id="PIRSR004848-1"/>
    </source>
</evidence>
<dbReference type="EMBL" id="ML220194">
    <property type="protein sequence ID" value="TGZ76229.1"/>
    <property type="molecule type" value="Genomic_DNA"/>
</dbReference>
<evidence type="ECO:0000313" key="6">
    <source>
        <dbReference type="EMBL" id="TGZ76229.1"/>
    </source>
</evidence>
<dbReference type="GO" id="GO:0030170">
    <property type="term" value="F:pyridoxal phosphate binding"/>
    <property type="evidence" value="ECO:0007669"/>
    <property type="project" value="UniProtKB-UniRule"/>
</dbReference>
<comment type="function">
    <text evidence="2">Pyridoxal 5'-phosphate (PLP)-binding protein, which may be involved in intracellular homeostatic regulation of pyridoxal 5'-phosphate (PLP), the active form of vitamin B6.</text>
</comment>
<keyword evidence="1 2" id="KW-0663">Pyridoxal phosphate</keyword>
<evidence type="ECO:0000256" key="2">
    <source>
        <dbReference type="HAMAP-Rule" id="MF_03225"/>
    </source>
</evidence>
<proteinExistence type="inferred from homology"/>
<dbReference type="PROSITE" id="PS01211">
    <property type="entry name" value="UPF0001"/>
    <property type="match status" value="1"/>
</dbReference>
<accession>A0A4S2MM54</accession>
<evidence type="ECO:0000256" key="4">
    <source>
        <dbReference type="RuleBase" id="RU004514"/>
    </source>
</evidence>
<sequence>MSTTEEMRARALVLADNFRAISGRVNTVAQAASQQVRLVAVSKYKPASDILALYNETGHRHFGENYVQELMEKAPELPKEIHWHFIGQLQSNKCRQLAKRIPNLWAVESLDSIKKATELEKGRASLLESSPEAEKLRVYVQVNTSGEEQKSGCQPEEARDICQHIINNCPTLVLQGMMTIGSIARSKDAENENEDFINLKRVRDSVSAEFGIELELSMGMTNDFEQAIQLGSTNVRVGTAIFGGRPPKEQVAVGAS</sequence>
<organism evidence="6 7">
    <name type="scientific">Ascodesmis nigricans</name>
    <dbReference type="NCBI Taxonomy" id="341454"/>
    <lineage>
        <taxon>Eukaryota</taxon>
        <taxon>Fungi</taxon>
        <taxon>Dikarya</taxon>
        <taxon>Ascomycota</taxon>
        <taxon>Pezizomycotina</taxon>
        <taxon>Pezizomycetes</taxon>
        <taxon>Pezizales</taxon>
        <taxon>Ascodesmidaceae</taxon>
        <taxon>Ascodesmis</taxon>
    </lineage>
</organism>
<dbReference type="CDD" id="cd06822">
    <property type="entry name" value="PLPDE_III_YBL036c_euk"/>
    <property type="match status" value="1"/>
</dbReference>
<keyword evidence="7" id="KW-1185">Reference proteome</keyword>
<dbReference type="PANTHER" id="PTHR10146">
    <property type="entry name" value="PROLINE SYNTHETASE CO-TRANSCRIBED BACTERIAL HOMOLOG PROTEIN"/>
    <property type="match status" value="1"/>
</dbReference>
<dbReference type="STRING" id="341454.A0A4S2MM54"/>
<dbReference type="Proteomes" id="UP000298138">
    <property type="component" value="Unassembled WGS sequence"/>
</dbReference>
<dbReference type="FunFam" id="3.20.20.10:FF:000007">
    <property type="entry name" value="Pyridoxal phosphate homeostasis protein"/>
    <property type="match status" value="1"/>
</dbReference>
<dbReference type="HAMAP" id="MF_02087">
    <property type="entry name" value="PLP_homeostasis"/>
    <property type="match status" value="1"/>
</dbReference>
<dbReference type="Gene3D" id="3.20.20.10">
    <property type="entry name" value="Alanine racemase"/>
    <property type="match status" value="1"/>
</dbReference>
<dbReference type="SUPFAM" id="SSF51419">
    <property type="entry name" value="PLP-binding barrel"/>
    <property type="match status" value="1"/>
</dbReference>
<dbReference type="FunCoup" id="A0A4S2MM54">
    <property type="interactions" value="483"/>
</dbReference>
<dbReference type="OrthoDB" id="10264196at2759"/>
<name>A0A4S2MM54_9PEZI</name>
<dbReference type="InterPro" id="IPR029066">
    <property type="entry name" value="PLP-binding_barrel"/>
</dbReference>
<dbReference type="PANTHER" id="PTHR10146:SF14">
    <property type="entry name" value="PYRIDOXAL PHOSPHATE HOMEOSTASIS PROTEIN"/>
    <property type="match status" value="1"/>
</dbReference>
<dbReference type="InterPro" id="IPR001608">
    <property type="entry name" value="Ala_racemase_N"/>
</dbReference>
<dbReference type="NCBIfam" id="TIGR00044">
    <property type="entry name" value="YggS family pyridoxal phosphate-dependent enzyme"/>
    <property type="match status" value="1"/>
</dbReference>
<dbReference type="InParanoid" id="A0A4S2MM54"/>
<dbReference type="Pfam" id="PF01168">
    <property type="entry name" value="Ala_racemase_N"/>
    <property type="match status" value="1"/>
</dbReference>
<evidence type="ECO:0000259" key="5">
    <source>
        <dbReference type="Pfam" id="PF01168"/>
    </source>
</evidence>